<name>A0A444VKZ1_9FLAO</name>
<comment type="caution">
    <text evidence="2">The sequence shown here is derived from an EMBL/GenBank/DDBJ whole genome shotgun (WGS) entry which is preliminary data.</text>
</comment>
<proteinExistence type="predicted"/>
<evidence type="ECO:0008006" key="4">
    <source>
        <dbReference type="Google" id="ProtNLM"/>
    </source>
</evidence>
<evidence type="ECO:0000256" key="1">
    <source>
        <dbReference type="SAM" id="MobiDB-lite"/>
    </source>
</evidence>
<feature type="compositionally biased region" description="Polar residues" evidence="1">
    <location>
        <begin position="291"/>
        <end position="300"/>
    </location>
</feature>
<protein>
    <recommendedName>
        <fullName evidence="4">Macroglobulin domain-containing protein</fullName>
    </recommendedName>
</protein>
<dbReference type="EMBL" id="JJMP01000006">
    <property type="protein sequence ID" value="RYC51404.1"/>
    <property type="molecule type" value="Genomic_DNA"/>
</dbReference>
<gene>
    <name evidence="2" type="ORF">DN53_14505</name>
</gene>
<reference evidence="2 3" key="1">
    <citation type="submission" date="2014-04" db="EMBL/GenBank/DDBJ databases">
        <title>Whole genome of Muricauda olearia.</title>
        <authorList>
            <person name="Zhang X.-H."/>
            <person name="Tang K."/>
        </authorList>
    </citation>
    <scope>NUCLEOTIDE SEQUENCE [LARGE SCALE GENOMIC DNA]</scope>
    <source>
        <strain evidence="2 3">Th120</strain>
    </source>
</reference>
<dbReference type="Proteomes" id="UP000290261">
    <property type="component" value="Unassembled WGS sequence"/>
</dbReference>
<accession>A0A444VKZ1</accession>
<dbReference type="AlphaFoldDB" id="A0A444VKZ1"/>
<sequence>MAQTNERLDVSLTEKIYIQLSSGVYATDQDIWFKAIVVDSENHLPSTTSQVLYVDLIGPNGKVIEHKLTKLTSGLGNGSFELGKNYPVGLYLIRAYTQWNRNFGNDFIFEDYVNIVAPNSQPEKGILHTLTTTELESGKFLLTGEINSTIGVTDQKQIPVYLNYGVGKDTLELKKKDGVYTLDYETPKNVDWITLSIGENPDSYHSETIILRKKSVDVQFFPESGQLVHGLLNKLGVKSLGIDSKGTRLKGTVFNDKGQPISDFSTNHLGMGTLTIQVDSARTYYAKVSEPNDSTGTTTHIHPLPKVSPKGSTLSVSRVGEKIWTRISSNHLKGKIYIKVACRGKDYFLLEGPLKNGKLVKDMPSNELPEGILVFTLMDQAKQPIAERLFFNHKDGEALDISIQTDKNVYDRREKTQLNMHILGPPSESKNISLSVLVLNKAHFQPESINTIRSYLLLDSEIRGDIEDPDYYFRAQTPERFEALDALLLTQGWRNYQYPIKRRGPTFFWPEKGLEINGAVQVLRNKSNTSEPINVSLATFGRATKFYTTEADSLGRFGFVLDDDYGPKMQYLLSTVDPKGKKVNHNIRLDTISPPEVTYTQKPIIRESDTVVKAVVEAGKERLRTEMVFDSLYGVTQLDEVVVSDHFLTPERAKLYEKYGEPDVIISGDDIRDKEKEWSYGLYSILLFNYGDQIAIERFPDGFMLAHVRGGSREATLLMVDGKLLENHLYEYVPSMSPEIVERVELIKYAKFFKSRYLTVFPQADLFEIPSLGHIISITTKGGVGVQAPIRPEPGTLKAAISLFTPVKQFYAPKYDKPVPSQEDKPDLRSVIHWQPNIFMDQTQNTSSSFYNGDILGEYIIIVEAISEDGRLGYATKEYSVKEKKGLNEKPDPSN</sequence>
<keyword evidence="3" id="KW-1185">Reference proteome</keyword>
<organism evidence="2 3">
    <name type="scientific">Flagellimonas olearia</name>
    <dbReference type="NCBI Taxonomy" id="552546"/>
    <lineage>
        <taxon>Bacteria</taxon>
        <taxon>Pseudomonadati</taxon>
        <taxon>Bacteroidota</taxon>
        <taxon>Flavobacteriia</taxon>
        <taxon>Flavobacteriales</taxon>
        <taxon>Flavobacteriaceae</taxon>
        <taxon>Flagellimonas</taxon>
    </lineage>
</organism>
<evidence type="ECO:0000313" key="2">
    <source>
        <dbReference type="EMBL" id="RYC51404.1"/>
    </source>
</evidence>
<evidence type="ECO:0000313" key="3">
    <source>
        <dbReference type="Proteomes" id="UP000290261"/>
    </source>
</evidence>
<dbReference type="Gene3D" id="2.60.40.1930">
    <property type="match status" value="1"/>
</dbReference>
<feature type="region of interest" description="Disordered" evidence="1">
    <location>
        <begin position="290"/>
        <end position="309"/>
    </location>
</feature>